<dbReference type="Proteomes" id="UP000054549">
    <property type="component" value="Unassembled WGS sequence"/>
</dbReference>
<dbReference type="InParanoid" id="A0A0C2SKZ1"/>
<name>A0A0C2SKZ1_AMAMK</name>
<evidence type="ECO:0000313" key="1">
    <source>
        <dbReference type="EMBL" id="KIL63895.1"/>
    </source>
</evidence>
<gene>
    <name evidence="1" type="ORF">M378DRAFT_163832</name>
</gene>
<organism evidence="1 2">
    <name type="scientific">Amanita muscaria (strain Koide BX008)</name>
    <dbReference type="NCBI Taxonomy" id="946122"/>
    <lineage>
        <taxon>Eukaryota</taxon>
        <taxon>Fungi</taxon>
        <taxon>Dikarya</taxon>
        <taxon>Basidiomycota</taxon>
        <taxon>Agaricomycotina</taxon>
        <taxon>Agaricomycetes</taxon>
        <taxon>Agaricomycetidae</taxon>
        <taxon>Agaricales</taxon>
        <taxon>Pluteineae</taxon>
        <taxon>Amanitaceae</taxon>
        <taxon>Amanita</taxon>
    </lineage>
</organism>
<accession>A0A0C2SKZ1</accession>
<proteinExistence type="predicted"/>
<keyword evidence="2" id="KW-1185">Reference proteome</keyword>
<sequence length="62" mass="7387">MRPILDSSFPLRKLRMMTLAGKNICIESVFKVPKVDRSIRTTLLCYYFHAFVSEHVFYCERQ</sequence>
<dbReference type="AlphaFoldDB" id="A0A0C2SKZ1"/>
<protein>
    <submittedName>
        <fullName evidence="1">Uncharacterized protein</fullName>
    </submittedName>
</protein>
<reference evidence="1 2" key="1">
    <citation type="submission" date="2014-04" db="EMBL/GenBank/DDBJ databases">
        <title>Evolutionary Origins and Diversification of the Mycorrhizal Mutualists.</title>
        <authorList>
            <consortium name="DOE Joint Genome Institute"/>
            <consortium name="Mycorrhizal Genomics Consortium"/>
            <person name="Kohler A."/>
            <person name="Kuo A."/>
            <person name="Nagy L.G."/>
            <person name="Floudas D."/>
            <person name="Copeland A."/>
            <person name="Barry K.W."/>
            <person name="Cichocki N."/>
            <person name="Veneault-Fourrey C."/>
            <person name="LaButti K."/>
            <person name="Lindquist E.A."/>
            <person name="Lipzen A."/>
            <person name="Lundell T."/>
            <person name="Morin E."/>
            <person name="Murat C."/>
            <person name="Riley R."/>
            <person name="Ohm R."/>
            <person name="Sun H."/>
            <person name="Tunlid A."/>
            <person name="Henrissat B."/>
            <person name="Grigoriev I.V."/>
            <person name="Hibbett D.S."/>
            <person name="Martin F."/>
        </authorList>
    </citation>
    <scope>NUCLEOTIDE SEQUENCE [LARGE SCALE GENOMIC DNA]</scope>
    <source>
        <strain evidence="1 2">Koide BX008</strain>
    </source>
</reference>
<dbReference type="EMBL" id="KN818254">
    <property type="protein sequence ID" value="KIL63895.1"/>
    <property type="molecule type" value="Genomic_DNA"/>
</dbReference>
<evidence type="ECO:0000313" key="2">
    <source>
        <dbReference type="Proteomes" id="UP000054549"/>
    </source>
</evidence>
<dbReference type="HOGENOM" id="CLU_2903722_0_0_1"/>